<dbReference type="EMBL" id="JBJHZX010000005">
    <property type="protein sequence ID" value="MFL0194920.1"/>
    <property type="molecule type" value="Genomic_DNA"/>
</dbReference>
<evidence type="ECO:0000313" key="3">
    <source>
        <dbReference type="Proteomes" id="UP001623660"/>
    </source>
</evidence>
<feature type="domain" description="Isochorismatase-like" evidence="1">
    <location>
        <begin position="29"/>
        <end position="197"/>
    </location>
</feature>
<dbReference type="PANTHER" id="PTHR47297">
    <property type="match status" value="1"/>
</dbReference>
<dbReference type="RefSeq" id="WP_406791040.1">
    <property type="nucleotide sequence ID" value="NZ_JBJHZX010000005.1"/>
</dbReference>
<gene>
    <name evidence="2" type="ORF">ACJDU8_04925</name>
</gene>
<accession>A0ABW8SG13</accession>
<reference evidence="2 3" key="1">
    <citation type="submission" date="2024-11" db="EMBL/GenBank/DDBJ databases">
        <authorList>
            <person name="Heng Y.C."/>
            <person name="Lim A.C.H."/>
            <person name="Lee J.K.Y."/>
            <person name="Kittelmann S."/>
        </authorList>
    </citation>
    <scope>NUCLEOTIDE SEQUENCE [LARGE SCALE GENOMIC DNA]</scope>
    <source>
        <strain evidence="2 3">WILCCON 0269</strain>
    </source>
</reference>
<organism evidence="2 3">
    <name type="scientific">Candidatus Clostridium eludens</name>
    <dbReference type="NCBI Taxonomy" id="3381663"/>
    <lineage>
        <taxon>Bacteria</taxon>
        <taxon>Bacillati</taxon>
        <taxon>Bacillota</taxon>
        <taxon>Clostridia</taxon>
        <taxon>Eubacteriales</taxon>
        <taxon>Clostridiaceae</taxon>
        <taxon>Clostridium</taxon>
    </lineage>
</organism>
<protein>
    <submittedName>
        <fullName evidence="2">Isochorismatase family cysteine hydrolase</fullName>
        <ecNumber evidence="2">3.-.-.-</ecNumber>
    </submittedName>
</protein>
<dbReference type="Gene3D" id="3.40.50.850">
    <property type="entry name" value="Isochorismatase-like"/>
    <property type="match status" value="1"/>
</dbReference>
<dbReference type="SUPFAM" id="SSF52499">
    <property type="entry name" value="Isochorismatase-like hydrolases"/>
    <property type="match status" value="1"/>
</dbReference>
<sequence length="217" mass="24663">MLNVEKVLEMEKEIKGKKLNLRDLKKEHTAIVVVDMVNGFVHEGLLASPRIKGIIKNISDLNNCTLGYKKIFFLDEHGENSVEYKTHGVHCKAGTTESQLISELREELMDCDNTIMIPKNSTNGFHAPKFKIWLDKNENVIENYIVVGCEADICVINFVITLKTYFNEKNLDRRIIVPSNSVETYDLGSHDGDLMKIISLYNMQMNGIEIVDSISIL</sequence>
<dbReference type="Pfam" id="PF00857">
    <property type="entry name" value="Isochorismatase"/>
    <property type="match status" value="1"/>
</dbReference>
<dbReference type="InterPro" id="IPR036380">
    <property type="entry name" value="Isochorismatase-like_sf"/>
</dbReference>
<dbReference type="InterPro" id="IPR044717">
    <property type="entry name" value="NIC1"/>
</dbReference>
<evidence type="ECO:0000259" key="1">
    <source>
        <dbReference type="Pfam" id="PF00857"/>
    </source>
</evidence>
<keyword evidence="3" id="KW-1185">Reference proteome</keyword>
<dbReference type="Proteomes" id="UP001623660">
    <property type="component" value="Unassembled WGS sequence"/>
</dbReference>
<dbReference type="InterPro" id="IPR000868">
    <property type="entry name" value="Isochorismatase-like_dom"/>
</dbReference>
<proteinExistence type="predicted"/>
<evidence type="ECO:0000313" key="2">
    <source>
        <dbReference type="EMBL" id="MFL0194920.1"/>
    </source>
</evidence>
<keyword evidence="2" id="KW-0378">Hydrolase</keyword>
<dbReference type="PANTHER" id="PTHR47297:SF2">
    <property type="entry name" value="OS02G0606800 PROTEIN"/>
    <property type="match status" value="1"/>
</dbReference>
<dbReference type="CDD" id="cd00431">
    <property type="entry name" value="cysteine_hydrolases"/>
    <property type="match status" value="1"/>
</dbReference>
<comment type="caution">
    <text evidence="2">The sequence shown here is derived from an EMBL/GenBank/DDBJ whole genome shotgun (WGS) entry which is preliminary data.</text>
</comment>
<dbReference type="GO" id="GO:0016787">
    <property type="term" value="F:hydrolase activity"/>
    <property type="evidence" value="ECO:0007669"/>
    <property type="project" value="UniProtKB-KW"/>
</dbReference>
<name>A0ABW8SG13_9CLOT</name>
<dbReference type="EC" id="3.-.-.-" evidence="2"/>